<dbReference type="STRING" id="1121927.GOHSU_23_00550"/>
<evidence type="ECO:0000256" key="5">
    <source>
        <dbReference type="ARBA" id="ARBA00023136"/>
    </source>
</evidence>
<feature type="transmembrane region" description="Helical" evidence="7">
    <location>
        <begin position="52"/>
        <end position="74"/>
    </location>
</feature>
<feature type="transmembrane region" description="Helical" evidence="7">
    <location>
        <begin position="382"/>
        <end position="403"/>
    </location>
</feature>
<keyword evidence="8" id="KW-0131">Cell cycle</keyword>
<feature type="transmembrane region" description="Helical" evidence="7">
    <location>
        <begin position="265"/>
        <end position="287"/>
    </location>
</feature>
<dbReference type="PANTHER" id="PTHR30474">
    <property type="entry name" value="CELL CYCLE PROTEIN"/>
    <property type="match status" value="1"/>
</dbReference>
<dbReference type="AlphaFoldDB" id="L7L9V7"/>
<keyword evidence="8" id="KW-0132">Cell division</keyword>
<reference evidence="8 9" key="1">
    <citation type="submission" date="2012-12" db="EMBL/GenBank/DDBJ databases">
        <title>Whole genome shotgun sequence of Gordonia hirsuta NBRC 16056.</title>
        <authorList>
            <person name="Isaki-Nakamura S."/>
            <person name="Hosoyama A."/>
            <person name="Tsuchikane K."/>
            <person name="Katsumata H."/>
            <person name="Baba S."/>
            <person name="Yamazaki S."/>
            <person name="Fujita N."/>
        </authorList>
    </citation>
    <scope>NUCLEOTIDE SEQUENCE [LARGE SCALE GENOMIC DNA]</scope>
    <source>
        <strain evidence="8 9">NBRC 16056</strain>
    </source>
</reference>
<keyword evidence="2 7" id="KW-0812">Transmembrane</keyword>
<feature type="transmembrane region" description="Helical" evidence="7">
    <location>
        <begin position="116"/>
        <end position="133"/>
    </location>
</feature>
<evidence type="ECO:0000256" key="1">
    <source>
        <dbReference type="ARBA" id="ARBA00004141"/>
    </source>
</evidence>
<dbReference type="GO" id="GO:0032153">
    <property type="term" value="C:cell division site"/>
    <property type="evidence" value="ECO:0007669"/>
    <property type="project" value="TreeGrafter"/>
</dbReference>
<accession>L7L9V7</accession>
<feature type="transmembrane region" description="Helical" evidence="7">
    <location>
        <begin position="308"/>
        <end position="329"/>
    </location>
</feature>
<dbReference type="Proteomes" id="UP000053405">
    <property type="component" value="Unassembled WGS sequence"/>
</dbReference>
<evidence type="ECO:0000256" key="2">
    <source>
        <dbReference type="ARBA" id="ARBA00022692"/>
    </source>
</evidence>
<keyword evidence="4 7" id="KW-1133">Transmembrane helix</keyword>
<keyword evidence="5 7" id="KW-0472">Membrane</keyword>
<dbReference type="GO" id="GO:0051301">
    <property type="term" value="P:cell division"/>
    <property type="evidence" value="ECO:0007669"/>
    <property type="project" value="UniProtKB-KW"/>
</dbReference>
<comment type="subcellular location">
    <subcellularLocation>
        <location evidence="1">Membrane</location>
        <topology evidence="1">Multi-pass membrane protein</topology>
    </subcellularLocation>
</comment>
<feature type="transmembrane region" description="Helical" evidence="7">
    <location>
        <begin position="349"/>
        <end position="370"/>
    </location>
</feature>
<evidence type="ECO:0000256" key="3">
    <source>
        <dbReference type="ARBA" id="ARBA00022960"/>
    </source>
</evidence>
<dbReference type="Pfam" id="PF01098">
    <property type="entry name" value="FTSW_RODA_SPOVE"/>
    <property type="match status" value="1"/>
</dbReference>
<dbReference type="EMBL" id="BANT01000023">
    <property type="protein sequence ID" value="GAC57709.1"/>
    <property type="molecule type" value="Genomic_DNA"/>
</dbReference>
<keyword evidence="9" id="KW-1185">Reference proteome</keyword>
<dbReference type="eggNOG" id="COG0772">
    <property type="taxonomic scope" value="Bacteria"/>
</dbReference>
<sequence>MTATPVPHAPPAAPATRSRTTEAWLLLFALVLVAVALVLVQGTMDQPIGWELGKYVLAFVVLYGIAHAAVRWLAPYADPLLLPVVGALNGLGLVMIHRLDLTPRMGEPTSFANSQMMWVGVGIVVFVATLFLVRDHRTLSRYSYTLGLLGLILLILPVLLPNSERGGAKLWIQTPFFSIQPGEFAKILIIIFTASFLVSRRDLFTTVGKHVAGIDFPRARDLGPLLAAWAIAIGVLVLETDLGSSLLIFATMLTMLYIATERVSWLMMGLALFAAGATAAYFLFGHLQDRVSIWIDPFQSPDGAGMQILRSLFALAAGGMFGTGLGSGYPNEVPEIHNDFILAAFGEELGLFGLTAIVMLYLLIVMRGLRAAISVRDSFGKLLAAGLAFTIAIQLFVVLGGISKLIPMTGLTSPFLSYGGSSLLANYILIALLIRVSNAAREPDTPKKAPAAPISSLPTQVVRR</sequence>
<evidence type="ECO:0000256" key="6">
    <source>
        <dbReference type="SAM" id="MobiDB-lite"/>
    </source>
</evidence>
<dbReference type="PANTHER" id="PTHR30474:SF3">
    <property type="entry name" value="PEPTIDOGLYCAN GLYCOSYLTRANSFERASE RODA"/>
    <property type="match status" value="1"/>
</dbReference>
<feature type="transmembrane region" description="Helical" evidence="7">
    <location>
        <begin position="415"/>
        <end position="434"/>
    </location>
</feature>
<evidence type="ECO:0000256" key="7">
    <source>
        <dbReference type="SAM" id="Phobius"/>
    </source>
</evidence>
<proteinExistence type="predicted"/>
<gene>
    <name evidence="8" type="primary">rodA</name>
    <name evidence="8" type="ORF">GOHSU_23_00550</name>
</gene>
<feature type="transmembrane region" description="Helical" evidence="7">
    <location>
        <begin position="80"/>
        <end position="96"/>
    </location>
</feature>
<name>L7L9V7_9ACTN</name>
<dbReference type="RefSeq" id="WP_005940389.1">
    <property type="nucleotide sequence ID" value="NZ_ATVK01000012.1"/>
</dbReference>
<evidence type="ECO:0000256" key="4">
    <source>
        <dbReference type="ARBA" id="ARBA00022989"/>
    </source>
</evidence>
<feature type="transmembrane region" description="Helical" evidence="7">
    <location>
        <begin position="23"/>
        <end position="40"/>
    </location>
</feature>
<dbReference type="GO" id="GO:0015648">
    <property type="term" value="F:lipid-linked peptidoglycan transporter activity"/>
    <property type="evidence" value="ECO:0007669"/>
    <property type="project" value="TreeGrafter"/>
</dbReference>
<evidence type="ECO:0000313" key="9">
    <source>
        <dbReference type="Proteomes" id="UP000053405"/>
    </source>
</evidence>
<protein>
    <submittedName>
        <fullName evidence="8">Cell division protein RodA</fullName>
    </submittedName>
</protein>
<feature type="transmembrane region" description="Helical" evidence="7">
    <location>
        <begin position="139"/>
        <end position="160"/>
    </location>
</feature>
<feature type="region of interest" description="Disordered" evidence="6">
    <location>
        <begin position="444"/>
        <end position="464"/>
    </location>
</feature>
<feature type="transmembrane region" description="Helical" evidence="7">
    <location>
        <begin position="226"/>
        <end position="259"/>
    </location>
</feature>
<comment type="caution">
    <text evidence="8">The sequence shown here is derived from an EMBL/GenBank/DDBJ whole genome shotgun (WGS) entry which is preliminary data.</text>
</comment>
<dbReference type="GO" id="GO:0005886">
    <property type="term" value="C:plasma membrane"/>
    <property type="evidence" value="ECO:0007669"/>
    <property type="project" value="TreeGrafter"/>
</dbReference>
<evidence type="ECO:0000313" key="8">
    <source>
        <dbReference type="EMBL" id="GAC57709.1"/>
    </source>
</evidence>
<organism evidence="8 9">
    <name type="scientific">Gordonia hirsuta DSM 44140 = NBRC 16056</name>
    <dbReference type="NCBI Taxonomy" id="1121927"/>
    <lineage>
        <taxon>Bacteria</taxon>
        <taxon>Bacillati</taxon>
        <taxon>Actinomycetota</taxon>
        <taxon>Actinomycetes</taxon>
        <taxon>Mycobacteriales</taxon>
        <taxon>Gordoniaceae</taxon>
        <taxon>Gordonia</taxon>
    </lineage>
</organism>
<dbReference type="GO" id="GO:0008360">
    <property type="term" value="P:regulation of cell shape"/>
    <property type="evidence" value="ECO:0007669"/>
    <property type="project" value="UniProtKB-KW"/>
</dbReference>
<keyword evidence="3" id="KW-0133">Cell shape</keyword>
<dbReference type="InterPro" id="IPR001182">
    <property type="entry name" value="FtsW/RodA"/>
</dbReference>